<dbReference type="PANTHER" id="PTHR21256:SF2">
    <property type="entry name" value="HISTIDINE BIOSYNTHESIS TRIFUNCTIONAL PROTEIN"/>
    <property type="match status" value="1"/>
</dbReference>
<proteinExistence type="inferred from homology"/>
<feature type="active site" description="Proton acceptor" evidence="10">
    <location>
        <position position="342"/>
    </location>
</feature>
<dbReference type="GO" id="GO:0000105">
    <property type="term" value="P:L-histidine biosynthetic process"/>
    <property type="evidence" value="ECO:0007669"/>
    <property type="project" value="InterPro"/>
</dbReference>
<dbReference type="InterPro" id="IPR012131">
    <property type="entry name" value="Hstdl_DH"/>
</dbReference>
<keyword evidence="5" id="KW-0479">Metal-binding</keyword>
<comment type="similarity">
    <text evidence="3 9 11">Belongs to the histidinol dehydrogenase family.</text>
</comment>
<gene>
    <name evidence="12" type="primary">hisD</name>
    <name evidence="12" type="ORF">KTC_40010</name>
</gene>
<dbReference type="PRINTS" id="PR00083">
    <property type="entry name" value="HOLDHDRGNASE"/>
</dbReference>
<dbReference type="PIRSF" id="PIRSF000099">
    <property type="entry name" value="Histidinol_dh"/>
    <property type="match status" value="1"/>
</dbReference>
<dbReference type="SUPFAM" id="SSF53720">
    <property type="entry name" value="ALDH-like"/>
    <property type="match status" value="1"/>
</dbReference>
<dbReference type="Gene3D" id="3.40.50.1980">
    <property type="entry name" value="Nitrogenase molybdenum iron protein domain"/>
    <property type="match status" value="2"/>
</dbReference>
<dbReference type="NCBIfam" id="TIGR00069">
    <property type="entry name" value="hisD"/>
    <property type="match status" value="1"/>
</dbReference>
<dbReference type="PANTHER" id="PTHR21256">
    <property type="entry name" value="HISTIDINOL DEHYDROGENASE HDH"/>
    <property type="match status" value="1"/>
</dbReference>
<dbReference type="EMBL" id="AP019376">
    <property type="protein sequence ID" value="BBH89250.1"/>
    <property type="molecule type" value="Genomic_DNA"/>
</dbReference>
<organism evidence="12">
    <name type="scientific">Thermosporothrix sp. COM3</name>
    <dbReference type="NCBI Taxonomy" id="2490863"/>
    <lineage>
        <taxon>Bacteria</taxon>
        <taxon>Bacillati</taxon>
        <taxon>Chloroflexota</taxon>
        <taxon>Ktedonobacteria</taxon>
        <taxon>Ktedonobacterales</taxon>
        <taxon>Thermosporotrichaceae</taxon>
        <taxon>Thermosporothrix</taxon>
    </lineage>
</organism>
<dbReference type="InterPro" id="IPR022695">
    <property type="entry name" value="Histidinol_DH_monofunct"/>
</dbReference>
<evidence type="ECO:0000256" key="3">
    <source>
        <dbReference type="ARBA" id="ARBA00010178"/>
    </source>
</evidence>
<evidence type="ECO:0000256" key="8">
    <source>
        <dbReference type="ARBA" id="ARBA00049489"/>
    </source>
</evidence>
<evidence type="ECO:0000256" key="6">
    <source>
        <dbReference type="ARBA" id="ARBA00022833"/>
    </source>
</evidence>
<evidence type="ECO:0000256" key="10">
    <source>
        <dbReference type="PIRSR" id="PIRSR000099-1"/>
    </source>
</evidence>
<dbReference type="FunFam" id="3.40.50.1980:FF:000001">
    <property type="entry name" value="Histidinol dehydrogenase"/>
    <property type="match status" value="1"/>
</dbReference>
<evidence type="ECO:0000256" key="5">
    <source>
        <dbReference type="ARBA" id="ARBA00022723"/>
    </source>
</evidence>
<dbReference type="CDD" id="cd06572">
    <property type="entry name" value="Histidinol_dh"/>
    <property type="match status" value="1"/>
</dbReference>
<evidence type="ECO:0000256" key="9">
    <source>
        <dbReference type="PIRNR" id="PIRNR000099"/>
    </source>
</evidence>
<keyword evidence="7 9" id="KW-0560">Oxidoreductase</keyword>
<evidence type="ECO:0000256" key="4">
    <source>
        <dbReference type="ARBA" id="ARBA00012965"/>
    </source>
</evidence>
<keyword evidence="6" id="KW-0862">Zinc</keyword>
<dbReference type="FunFam" id="3.40.50.1980:FF:000026">
    <property type="entry name" value="Histidinol dehydrogenase"/>
    <property type="match status" value="1"/>
</dbReference>
<dbReference type="PROSITE" id="PS00611">
    <property type="entry name" value="HISOL_DEHYDROGENASE"/>
    <property type="match status" value="1"/>
</dbReference>
<dbReference type="AlphaFoldDB" id="A0A455SNL7"/>
<dbReference type="Gene3D" id="1.20.5.1300">
    <property type="match status" value="1"/>
</dbReference>
<comment type="function">
    <text evidence="2">Catalyzes the sequential NAD-dependent oxidations of L-histidinol to L-histidinaldehyde and then to L-histidine.</text>
</comment>
<comment type="cofactor">
    <cofactor evidence="1">
        <name>Zn(2+)</name>
        <dbReference type="ChEBI" id="CHEBI:29105"/>
    </cofactor>
</comment>
<dbReference type="GO" id="GO:0051287">
    <property type="term" value="F:NAD binding"/>
    <property type="evidence" value="ECO:0007669"/>
    <property type="project" value="InterPro"/>
</dbReference>
<dbReference type="InterPro" id="IPR016161">
    <property type="entry name" value="Ald_DH/histidinol_DH"/>
</dbReference>
<dbReference type="GO" id="GO:0004399">
    <property type="term" value="F:histidinol dehydrogenase activity"/>
    <property type="evidence" value="ECO:0007669"/>
    <property type="project" value="UniProtKB-EC"/>
</dbReference>
<sequence length="449" mass="48474">MPGGSEELSKIHFYELEQLSAEQRARLLRRSEVAIDDLIEYVRPIVRDVRDRGDEAVIEYMARFDKVHLTPDRLRVSREEIEQAHAALEKDVYAAIEHAVRNVRTFHQRQLPHEQWFTEVAPGVMAGEKITPISSVGLYVPRGKGAFPSVMYMLAAPASIAGVPRIVVCTPPGPDGAVDPASLVAADLCGVHEIYRIGGPHAIAALAYGTQSIPRVHKITGPGNPYVSAAKRLLYGTVDVGLPAGPSEAIILADESADPELVARDVLIEAEHGPDSSSIVVTDSRKLAQAVAALLPAKIEALPEPRRSFCLNGLTGEKGTGGILLTKTMQDAIAFVNEYAPEHMEVHVQEPFALLSELKNAGEILLGPYTPTCTGNYSVGTNAILPTGGFAHTFSCTSVFDFLKRTGVAYLTAEGYASLSETTRRLATFEGFPAHAQAVTERPVPDARK</sequence>
<dbReference type="Pfam" id="PF00815">
    <property type="entry name" value="Histidinol_dh"/>
    <property type="match status" value="1"/>
</dbReference>
<dbReference type="GO" id="GO:0005829">
    <property type="term" value="C:cytosol"/>
    <property type="evidence" value="ECO:0007669"/>
    <property type="project" value="TreeGrafter"/>
</dbReference>
<comment type="catalytic activity">
    <reaction evidence="8">
        <text>L-histidinol + 2 NAD(+) + H2O = L-histidine + 2 NADH + 3 H(+)</text>
        <dbReference type="Rhea" id="RHEA:20641"/>
        <dbReference type="ChEBI" id="CHEBI:15377"/>
        <dbReference type="ChEBI" id="CHEBI:15378"/>
        <dbReference type="ChEBI" id="CHEBI:57540"/>
        <dbReference type="ChEBI" id="CHEBI:57595"/>
        <dbReference type="ChEBI" id="CHEBI:57699"/>
        <dbReference type="ChEBI" id="CHEBI:57945"/>
        <dbReference type="EC" id="1.1.1.23"/>
    </reaction>
</comment>
<protein>
    <recommendedName>
        <fullName evidence="4">histidinol dehydrogenase</fullName>
        <ecNumber evidence="4">1.1.1.23</ecNumber>
    </recommendedName>
</protein>
<evidence type="ECO:0000256" key="11">
    <source>
        <dbReference type="RuleBase" id="RU004175"/>
    </source>
</evidence>
<dbReference type="EC" id="1.1.1.23" evidence="4"/>
<dbReference type="InterPro" id="IPR001692">
    <property type="entry name" value="Histidinol_DH_CS"/>
</dbReference>
<evidence type="ECO:0000313" key="12">
    <source>
        <dbReference type="EMBL" id="BBH89250.1"/>
    </source>
</evidence>
<evidence type="ECO:0000256" key="2">
    <source>
        <dbReference type="ARBA" id="ARBA00003850"/>
    </source>
</evidence>
<accession>A0A455SNL7</accession>
<dbReference type="GO" id="GO:0046872">
    <property type="term" value="F:metal ion binding"/>
    <property type="evidence" value="ECO:0007669"/>
    <property type="project" value="UniProtKB-KW"/>
</dbReference>
<name>A0A455SNL7_9CHLR</name>
<reference evidence="12" key="1">
    <citation type="submission" date="2018-12" db="EMBL/GenBank/DDBJ databases">
        <title>Novel natural products biosynthetic potential of the class Ktedonobacteria.</title>
        <authorList>
            <person name="Zheng Y."/>
            <person name="Saitou A."/>
            <person name="Wang C.M."/>
            <person name="Toyoda A."/>
            <person name="Minakuchi Y."/>
            <person name="Sekiguchi Y."/>
            <person name="Ueda K."/>
            <person name="Takano H."/>
            <person name="Sakai Y."/>
            <person name="Yokota A."/>
            <person name="Yabe S."/>
        </authorList>
    </citation>
    <scope>NUCLEOTIDE SEQUENCE</scope>
    <source>
        <strain evidence="12">COM3</strain>
    </source>
</reference>
<feature type="active site" description="Proton acceptor" evidence="10">
    <location>
        <position position="343"/>
    </location>
</feature>
<evidence type="ECO:0000256" key="7">
    <source>
        <dbReference type="ARBA" id="ARBA00023002"/>
    </source>
</evidence>
<evidence type="ECO:0000256" key="1">
    <source>
        <dbReference type="ARBA" id="ARBA00001947"/>
    </source>
</evidence>